<dbReference type="AlphaFoldDB" id="A0AAD7QXN5"/>
<keyword evidence="1" id="KW-0732">Signal</keyword>
<feature type="chain" id="PRO_5041984665" description="Secreted protein" evidence="1">
    <location>
        <begin position="16"/>
        <end position="74"/>
    </location>
</feature>
<keyword evidence="3" id="KW-1185">Reference proteome</keyword>
<evidence type="ECO:0008006" key="4">
    <source>
        <dbReference type="Google" id="ProtNLM"/>
    </source>
</evidence>
<evidence type="ECO:0000313" key="2">
    <source>
        <dbReference type="EMBL" id="KAJ8103400.1"/>
    </source>
</evidence>
<feature type="signal peptide" evidence="1">
    <location>
        <begin position="1"/>
        <end position="15"/>
    </location>
</feature>
<evidence type="ECO:0000313" key="3">
    <source>
        <dbReference type="Proteomes" id="UP001217417"/>
    </source>
</evidence>
<sequence>MSFLVISSFYGTVCAMEMMYIDHLLCQRKIRQSPTKQRAQISTLNGYSTLTYHCTCSLYILLSQTNGQTSVTVA</sequence>
<gene>
    <name evidence="2" type="ORF">POJ06DRAFT_241773</name>
</gene>
<dbReference type="Proteomes" id="UP001217417">
    <property type="component" value="Unassembled WGS sequence"/>
</dbReference>
<comment type="caution">
    <text evidence="2">The sequence shown here is derived from an EMBL/GenBank/DDBJ whole genome shotgun (WGS) entry which is preliminary data.</text>
</comment>
<proteinExistence type="predicted"/>
<evidence type="ECO:0000256" key="1">
    <source>
        <dbReference type="SAM" id="SignalP"/>
    </source>
</evidence>
<organism evidence="2 3">
    <name type="scientific">Lipomyces tetrasporus</name>
    <dbReference type="NCBI Taxonomy" id="54092"/>
    <lineage>
        <taxon>Eukaryota</taxon>
        <taxon>Fungi</taxon>
        <taxon>Dikarya</taxon>
        <taxon>Ascomycota</taxon>
        <taxon>Saccharomycotina</taxon>
        <taxon>Lipomycetes</taxon>
        <taxon>Lipomycetales</taxon>
        <taxon>Lipomycetaceae</taxon>
        <taxon>Lipomyces</taxon>
    </lineage>
</organism>
<dbReference type="EMBL" id="JARPMG010000001">
    <property type="protein sequence ID" value="KAJ8103400.1"/>
    <property type="molecule type" value="Genomic_DNA"/>
</dbReference>
<name>A0AAD7QXN5_9ASCO</name>
<accession>A0AAD7QXN5</accession>
<dbReference type="RefSeq" id="XP_056046850.1">
    <property type="nucleotide sequence ID" value="XM_056186154.1"/>
</dbReference>
<reference evidence="2" key="1">
    <citation type="submission" date="2023-03" db="EMBL/GenBank/DDBJ databases">
        <title>Near-Complete genome sequence of Lipomyces tetrasporous NRRL Y-64009, an oleaginous yeast capable of growing on lignocellulosic hydrolysates.</title>
        <authorList>
            <consortium name="Lawrence Berkeley National Laboratory"/>
            <person name="Jagtap S.S."/>
            <person name="Liu J.-J."/>
            <person name="Walukiewicz H.E."/>
            <person name="Pangilinan J."/>
            <person name="Lipzen A."/>
            <person name="Ahrendt S."/>
            <person name="Koriabine M."/>
            <person name="Cobaugh K."/>
            <person name="Salamov A."/>
            <person name="Yoshinaga Y."/>
            <person name="Ng V."/>
            <person name="Daum C."/>
            <person name="Grigoriev I.V."/>
            <person name="Slininger P.J."/>
            <person name="Dien B.S."/>
            <person name="Jin Y.-S."/>
            <person name="Rao C.V."/>
        </authorList>
    </citation>
    <scope>NUCLEOTIDE SEQUENCE</scope>
    <source>
        <strain evidence="2">NRRL Y-64009</strain>
    </source>
</reference>
<dbReference type="GeneID" id="80881320"/>
<protein>
    <recommendedName>
        <fullName evidence="4">Secreted protein</fullName>
    </recommendedName>
</protein>